<dbReference type="KEGG" id="theu:HPC62_04050"/>
<protein>
    <submittedName>
        <fullName evidence="2">U32 family peptidase</fullName>
    </submittedName>
</protein>
<dbReference type="Pfam" id="PF01136">
    <property type="entry name" value="Peptidase_U32"/>
    <property type="match status" value="2"/>
</dbReference>
<proteinExistence type="predicted"/>
<dbReference type="PANTHER" id="PTHR30217:SF10">
    <property type="entry name" value="23S RRNA 5-HYDROXYCYTIDINE C2501 SYNTHASE"/>
    <property type="match status" value="1"/>
</dbReference>
<accession>A0A6M8BCX6</accession>
<evidence type="ECO:0000313" key="2">
    <source>
        <dbReference type="EMBL" id="QKD81461.1"/>
    </source>
</evidence>
<sequence>MDTLLSSSPVAIAPPRCPDLLAPAGNWDCARAAVENGADAIYFGLDRFNARMRAQNFTEADLPELMAFLHRRGVKGYVTLNTLVFPAELAEAEQYVRTMIAAGVDAAIVQDIGICRLIRHLSPDFPIHASTQMTITSAAGVAFAQALGCNLVVLARECSLKDIRKIRQQLGDSLRDRGANRAMSMPLEVFVHGALCVAYSGQCLTSESLGGRSANRGECAQACRMPYDLIADGQKVDLGDRHYLLSPQDLSGLDVLPDLVATGVACLKIEGRLKSPEYVANVTRVYRNALDRVWQMVSERQSDEFAARPSASSPEDRYNLEMAFSRGLYTGWFRGINNQELVHARFGKKRGVYLGEVTRLRNERAMIRLQAPLKPGDGVVFDSGHPDAPEEGGRVYSVEMQGNEATLTFGRGAIDWRRVRVGDRLWKTSDPELDRQLRQSYAGDTPKVQRPIAIEVHGEAGQPLVAIARDEQGHIAQIESELPLAIAQTQPLTTERLRAQLGRLGNTPFYLDSLQNHLGNATMLPLSELNRLRRELVAQLEAQRAQPKPWHLNPHATLHTLLPAAPAPSCSPASTNLIALTRTLPQLQAALTAGLRTLYCEFEDPRKYREAVGLVRSHPNSDSLEIFVAPPRITKPSETWILRQVKNAQADGYLVRNYDHLQFFADQRRIGDFSLNVANALSADYFQRAGLERLTASYDLNLQQLEGLLTSCPPDWFEVTIHQHMPMFHMEHCVFCACLSLGTDYTNCGRPCEKQVVKLRDRTGTEHILQADAGCRNTVFNGTAQTGAEAVHRLMQLGAQAFRLEFLNETPAQVMQTIQRYQALLEGTLSGTALWKDLKLQNQLGVTRGTLNS</sequence>
<dbReference type="Proteomes" id="UP000505210">
    <property type="component" value="Chromosome"/>
</dbReference>
<name>A0A6M8BCX6_9CYAN</name>
<dbReference type="InterPro" id="IPR001539">
    <property type="entry name" value="Peptidase_U32"/>
</dbReference>
<evidence type="ECO:0000259" key="1">
    <source>
        <dbReference type="Pfam" id="PF12392"/>
    </source>
</evidence>
<dbReference type="PANTHER" id="PTHR30217">
    <property type="entry name" value="PEPTIDASE U32 FAMILY"/>
    <property type="match status" value="1"/>
</dbReference>
<dbReference type="EMBL" id="CP053661">
    <property type="protein sequence ID" value="QKD81461.1"/>
    <property type="molecule type" value="Genomic_DNA"/>
</dbReference>
<feature type="domain" description="Peptidase U32 collagenase" evidence="1">
    <location>
        <begin position="425"/>
        <end position="544"/>
    </location>
</feature>
<keyword evidence="3" id="KW-1185">Reference proteome</keyword>
<evidence type="ECO:0000313" key="3">
    <source>
        <dbReference type="Proteomes" id="UP000505210"/>
    </source>
</evidence>
<gene>
    <name evidence="2" type="ORF">HPC62_04050</name>
</gene>
<dbReference type="Pfam" id="PF12392">
    <property type="entry name" value="DUF3656"/>
    <property type="match status" value="1"/>
</dbReference>
<reference evidence="2 3" key="1">
    <citation type="submission" date="2020-05" db="EMBL/GenBank/DDBJ databases">
        <title>Complete genome sequence of of a novel Thermoleptolyngbya strain isolated from hot springs of Ganzi, Sichuan China.</title>
        <authorList>
            <person name="Tang J."/>
            <person name="Daroch M."/>
            <person name="Li L."/>
            <person name="Waleron K."/>
            <person name="Waleron M."/>
            <person name="Waleron M."/>
        </authorList>
    </citation>
    <scope>NUCLEOTIDE SEQUENCE [LARGE SCALE GENOMIC DNA]</scope>
    <source>
        <strain evidence="2 3">PKUAC-SCTA183</strain>
    </source>
</reference>
<dbReference type="InterPro" id="IPR020988">
    <property type="entry name" value="Pept_U32_collagenase"/>
</dbReference>
<organism evidence="2 3">
    <name type="scientific">Thermoleptolyngbya sichuanensis A183</name>
    <dbReference type="NCBI Taxonomy" id="2737172"/>
    <lineage>
        <taxon>Bacteria</taxon>
        <taxon>Bacillati</taxon>
        <taxon>Cyanobacteriota</taxon>
        <taxon>Cyanophyceae</taxon>
        <taxon>Oculatellales</taxon>
        <taxon>Oculatellaceae</taxon>
        <taxon>Thermoleptolyngbya</taxon>
        <taxon>Thermoleptolyngbya sichuanensis</taxon>
    </lineage>
</organism>
<dbReference type="SUPFAM" id="SSF51395">
    <property type="entry name" value="FMN-linked oxidoreductases"/>
    <property type="match status" value="1"/>
</dbReference>
<dbReference type="AlphaFoldDB" id="A0A6M8BCX6"/>
<dbReference type="RefSeq" id="WP_172353858.1">
    <property type="nucleotide sequence ID" value="NZ_CP053661.1"/>
</dbReference>
<dbReference type="InterPro" id="IPR051454">
    <property type="entry name" value="RNA/ubiquinone_mod_enzymes"/>
</dbReference>